<evidence type="ECO:0008006" key="4">
    <source>
        <dbReference type="Google" id="ProtNLM"/>
    </source>
</evidence>
<feature type="transmembrane region" description="Helical" evidence="1">
    <location>
        <begin position="57"/>
        <end position="83"/>
    </location>
</feature>
<proteinExistence type="predicted"/>
<sequence>MKVSASYRSPWLLVILLVLGGVFGSLVGDVLSGTPALGFLGTARSIGLPVTTLDLDVITLTLGFTVRVNLIGLIGFVLAFLIYRRL</sequence>
<dbReference type="RefSeq" id="WP_015049749.1">
    <property type="nucleotide sequence ID" value="NC_018870.1"/>
</dbReference>
<evidence type="ECO:0000313" key="3">
    <source>
        <dbReference type="Proteomes" id="UP000000467"/>
    </source>
</evidence>
<name>K4LD19_THEPS</name>
<dbReference type="eggNOG" id="ENOG5030FTB">
    <property type="taxonomic scope" value="Bacteria"/>
</dbReference>
<evidence type="ECO:0000313" key="2">
    <source>
        <dbReference type="EMBL" id="AFV10831.1"/>
    </source>
</evidence>
<keyword evidence="1" id="KW-0812">Transmembrane</keyword>
<keyword evidence="3" id="KW-1185">Reference proteome</keyword>
<dbReference type="HOGENOM" id="CLU_166657_4_0_9"/>
<accession>K4LD19</accession>
<dbReference type="Proteomes" id="UP000000467">
    <property type="component" value="Chromosome"/>
</dbReference>
<keyword evidence="1" id="KW-1133">Transmembrane helix</keyword>
<dbReference type="STRING" id="1089553.Tph_c05940"/>
<protein>
    <recommendedName>
        <fullName evidence="4">DUF4321 domain-containing protein</fullName>
    </recommendedName>
</protein>
<dbReference type="InterPro" id="IPR025470">
    <property type="entry name" value="DUF4321"/>
</dbReference>
<organism evidence="2 3">
    <name type="scientific">Thermacetogenium phaeum (strain ATCC BAA-254 / DSM 26808 / PB)</name>
    <dbReference type="NCBI Taxonomy" id="1089553"/>
    <lineage>
        <taxon>Bacteria</taxon>
        <taxon>Bacillati</taxon>
        <taxon>Bacillota</taxon>
        <taxon>Clostridia</taxon>
        <taxon>Thermoanaerobacterales</taxon>
        <taxon>Thermoanaerobacteraceae</taxon>
        <taxon>Thermacetogenium</taxon>
    </lineage>
</organism>
<dbReference type="Pfam" id="PF14209">
    <property type="entry name" value="DUF4321"/>
    <property type="match status" value="1"/>
</dbReference>
<evidence type="ECO:0000256" key="1">
    <source>
        <dbReference type="SAM" id="Phobius"/>
    </source>
</evidence>
<gene>
    <name evidence="2" type="ordered locus">Tph_c05940</name>
</gene>
<dbReference type="KEGG" id="tpz:Tph_c05940"/>
<reference evidence="2 3" key="1">
    <citation type="journal article" date="2012" name="BMC Genomics">
        <title>Genome-guided analysis of physiological and morphological traits of the fermentative acetate oxidizer Thermacetogenium phaeum.</title>
        <authorList>
            <person name="Oehler D."/>
            <person name="Poehlein A."/>
            <person name="Leimbach A."/>
            <person name="Muller N."/>
            <person name="Daniel R."/>
            <person name="Gottschalk G."/>
            <person name="Schink B."/>
        </authorList>
    </citation>
    <scope>NUCLEOTIDE SEQUENCE [LARGE SCALE GENOMIC DNA]</scope>
    <source>
        <strain evidence="3">ATCC BAA-254 / DSM 26808 / PB</strain>
    </source>
</reference>
<keyword evidence="1" id="KW-0472">Membrane</keyword>
<dbReference type="EMBL" id="CP003732">
    <property type="protein sequence ID" value="AFV10831.1"/>
    <property type="molecule type" value="Genomic_DNA"/>
</dbReference>
<dbReference type="AlphaFoldDB" id="K4LD19"/>